<dbReference type="OrthoDB" id="3686767at2"/>
<name>A0A4R4YB77_9PSEU</name>
<feature type="compositionally biased region" description="Gly residues" evidence="1">
    <location>
        <begin position="431"/>
        <end position="440"/>
    </location>
</feature>
<feature type="region of interest" description="Disordered" evidence="1">
    <location>
        <begin position="605"/>
        <end position="693"/>
    </location>
</feature>
<evidence type="ECO:0000313" key="2">
    <source>
        <dbReference type="EMBL" id="TDD41029.1"/>
    </source>
</evidence>
<feature type="compositionally biased region" description="Low complexity" evidence="1">
    <location>
        <begin position="458"/>
        <end position="467"/>
    </location>
</feature>
<organism evidence="2 3">
    <name type="scientific">Saccharopolyspora elongata</name>
    <dbReference type="NCBI Taxonomy" id="2530387"/>
    <lineage>
        <taxon>Bacteria</taxon>
        <taxon>Bacillati</taxon>
        <taxon>Actinomycetota</taxon>
        <taxon>Actinomycetes</taxon>
        <taxon>Pseudonocardiales</taxon>
        <taxon>Pseudonocardiaceae</taxon>
        <taxon>Saccharopolyspora</taxon>
    </lineage>
</organism>
<dbReference type="AlphaFoldDB" id="A0A4R4YB77"/>
<feature type="compositionally biased region" description="Polar residues" evidence="1">
    <location>
        <begin position="316"/>
        <end position="334"/>
    </location>
</feature>
<proteinExistence type="predicted"/>
<protein>
    <submittedName>
        <fullName evidence="2">Uncharacterized protein</fullName>
    </submittedName>
</protein>
<accession>A0A4R4YB77</accession>
<keyword evidence="3" id="KW-1185">Reference proteome</keyword>
<sequence>MAGDWEEAVNSVLPSDNPIRDRNDLAGPGSPPWISGSGLQIGGSVQSGWDIVRTGQMTYPSGRTYPVYLWVKLNYGVLGTETTGNYTLGELFNLGAKWLDPLVFGRGNSFTSIPSFDDLLTKLENAHKFLQDKRNEVTAWANEIKNGDDLKGAAATNAQGTLENLGTGLERFGAKLADPLIIGQLKQAKTHLHNEALQLQAKFIDWRNGSGTGNSDAWGGGWTGKNDKNAQAANNLSEPVQAVVAALNKYTFTVKYEEGKLDVDYAIGNPREGGQSGSGGFLDGLDNEAKQEWLNYFAAKLDPGTKNDFQQVQTQYKTTQDTFPESIQFDSIKTNGPGGNLPTGSGPKGIDLDGDGKPDVDQNGNLIPEGKDLDGDGKPDDPNTDDPNSEDGPGDTDLNADELGEGEFNGNGNGTENKGADTSGFSTGDNEGTGGIGKDGLGSLNEKFGTGNDGPGGPNDKPGNNQPNTPPPPLFSNFNPSKWTPDGLSRFNMGGGNGNSVLGPDGKTLTNPDGSRLTIPEGSKINSDGTVTKPDGSLLRDRNGNLVKVPPGSSLGPGTSNGFGGYLPNTRNFTFPDYNSPLSNKLVTGPAGDLNKRFGGFGASEINDPTRRSTVNSSALDDALRKPVNPATETGPRGMGGKGGTGNQPPMMPPPMAGGAAGDQNKERQRTTWLTEDADTWDTDGGFTTAIGR</sequence>
<feature type="region of interest" description="Disordered" evidence="1">
    <location>
        <begin position="1"/>
        <end position="27"/>
    </location>
</feature>
<dbReference type="EMBL" id="SMKW01000063">
    <property type="protein sequence ID" value="TDD41029.1"/>
    <property type="molecule type" value="Genomic_DNA"/>
</dbReference>
<feature type="compositionally biased region" description="Basic and acidic residues" evidence="1">
    <location>
        <begin position="369"/>
        <end position="381"/>
    </location>
</feature>
<reference evidence="2 3" key="1">
    <citation type="submission" date="2019-03" db="EMBL/GenBank/DDBJ databases">
        <title>Draft genome sequences of novel Actinobacteria.</title>
        <authorList>
            <person name="Sahin N."/>
            <person name="Ay H."/>
            <person name="Saygin H."/>
        </authorList>
    </citation>
    <scope>NUCLEOTIDE SEQUENCE [LARGE SCALE GENOMIC DNA]</scope>
    <source>
        <strain evidence="2 3">7K502</strain>
    </source>
</reference>
<evidence type="ECO:0000256" key="1">
    <source>
        <dbReference type="SAM" id="MobiDB-lite"/>
    </source>
</evidence>
<feature type="compositionally biased region" description="Gly residues" evidence="1">
    <location>
        <begin position="637"/>
        <end position="646"/>
    </location>
</feature>
<feature type="compositionally biased region" description="Basic and acidic residues" evidence="1">
    <location>
        <begin position="350"/>
        <end position="360"/>
    </location>
</feature>
<dbReference type="RefSeq" id="WP_132492574.1">
    <property type="nucleotide sequence ID" value="NZ_SMKW01000063.1"/>
</dbReference>
<comment type="caution">
    <text evidence="2">The sequence shown here is derived from an EMBL/GenBank/DDBJ whole genome shotgun (WGS) entry which is preliminary data.</text>
</comment>
<evidence type="ECO:0000313" key="3">
    <source>
        <dbReference type="Proteomes" id="UP000294947"/>
    </source>
</evidence>
<gene>
    <name evidence="2" type="ORF">E1288_33870</name>
</gene>
<dbReference type="Proteomes" id="UP000294947">
    <property type="component" value="Unassembled WGS sequence"/>
</dbReference>
<feature type="region of interest" description="Disordered" evidence="1">
    <location>
        <begin position="316"/>
        <end position="560"/>
    </location>
</feature>
<feature type="compositionally biased region" description="Acidic residues" evidence="1">
    <location>
        <begin position="382"/>
        <end position="405"/>
    </location>
</feature>